<evidence type="ECO:0000313" key="1">
    <source>
        <dbReference type="EMBL" id="KAK8523540.1"/>
    </source>
</evidence>
<dbReference type="PANTHER" id="PTHR31891:SF1">
    <property type="entry name" value="FORMAMIDASE C869.04-RELATED"/>
    <property type="match status" value="1"/>
</dbReference>
<evidence type="ECO:0000313" key="2">
    <source>
        <dbReference type="Proteomes" id="UP001472677"/>
    </source>
</evidence>
<reference evidence="1 2" key="1">
    <citation type="journal article" date="2024" name="G3 (Bethesda)">
        <title>Genome assembly of Hibiscus sabdariffa L. provides insights into metabolisms of medicinal natural products.</title>
        <authorList>
            <person name="Kim T."/>
        </authorList>
    </citation>
    <scope>NUCLEOTIDE SEQUENCE [LARGE SCALE GENOMIC DNA]</scope>
    <source>
        <strain evidence="1">TK-2024</strain>
        <tissue evidence="1">Old leaves</tissue>
    </source>
</reference>
<organism evidence="1 2">
    <name type="scientific">Hibiscus sabdariffa</name>
    <name type="common">roselle</name>
    <dbReference type="NCBI Taxonomy" id="183260"/>
    <lineage>
        <taxon>Eukaryota</taxon>
        <taxon>Viridiplantae</taxon>
        <taxon>Streptophyta</taxon>
        <taxon>Embryophyta</taxon>
        <taxon>Tracheophyta</taxon>
        <taxon>Spermatophyta</taxon>
        <taxon>Magnoliopsida</taxon>
        <taxon>eudicotyledons</taxon>
        <taxon>Gunneridae</taxon>
        <taxon>Pentapetalae</taxon>
        <taxon>rosids</taxon>
        <taxon>malvids</taxon>
        <taxon>Malvales</taxon>
        <taxon>Malvaceae</taxon>
        <taxon>Malvoideae</taxon>
        <taxon>Hibiscus</taxon>
    </lineage>
</organism>
<proteinExistence type="predicted"/>
<dbReference type="Proteomes" id="UP001472677">
    <property type="component" value="Unassembled WGS sequence"/>
</dbReference>
<keyword evidence="2" id="KW-1185">Reference proteome</keyword>
<sequence>MAPPTPKLVETKDLKKRPWKQALTLHNRWHPEIPPVTCVKVDEIFRLEMLDFIGGAIEDDDSATDVKLSDLYPVTGSLSDRDGKAAVPGDLLAVEICSFSPFPGVEWGCTTFDSNEWEKTTEEAARTIPVRDNGVNCDIKNLRRGSKICLPVFVGMHFSQSGDEVSFCRAIEMSG</sequence>
<dbReference type="EMBL" id="JBBPBM010000043">
    <property type="protein sequence ID" value="KAK8523540.1"/>
    <property type="molecule type" value="Genomic_DNA"/>
</dbReference>
<dbReference type="InterPro" id="IPR004304">
    <property type="entry name" value="FmdA_AmdA"/>
</dbReference>
<dbReference type="SUPFAM" id="SSF141130">
    <property type="entry name" value="Acetamidase/Formamidase-like"/>
    <property type="match status" value="1"/>
</dbReference>
<gene>
    <name evidence="1" type="ORF">V6N12_048058</name>
</gene>
<comment type="caution">
    <text evidence="1">The sequence shown here is derived from an EMBL/GenBank/DDBJ whole genome shotgun (WGS) entry which is preliminary data.</text>
</comment>
<accession>A0ABR2CUT2</accession>
<protein>
    <submittedName>
        <fullName evidence="1">Uncharacterized protein</fullName>
    </submittedName>
</protein>
<dbReference type="Pfam" id="PF03069">
    <property type="entry name" value="FmdA_AmdA"/>
    <property type="match status" value="1"/>
</dbReference>
<dbReference type="Gene3D" id="2.60.120.580">
    <property type="entry name" value="Acetamidase/Formamidase-like domains"/>
    <property type="match status" value="1"/>
</dbReference>
<name>A0ABR2CUT2_9ROSI</name>
<dbReference type="PANTHER" id="PTHR31891">
    <property type="entry name" value="FORMAMIDASE C869.04-RELATED"/>
    <property type="match status" value="1"/>
</dbReference>